<sequence>MKIYRNEKGIVLIGKPHEIQSKLKEYVRLYETLDQLIQSKNTRKGRVLLSPTYKLSD</sequence>
<gene>
    <name evidence="1" type="primary">mciZ</name>
    <name evidence="1" type="ORF">FS935_04030</name>
</gene>
<proteinExistence type="predicted"/>
<dbReference type="EMBL" id="VOQF01000001">
    <property type="protein sequence ID" value="TXC93476.1"/>
    <property type="molecule type" value="Genomic_DNA"/>
</dbReference>
<name>A0A5C6W673_9BACI</name>
<evidence type="ECO:0000313" key="2">
    <source>
        <dbReference type="Proteomes" id="UP000321363"/>
    </source>
</evidence>
<comment type="caution">
    <text evidence="1">The sequence shown here is derived from an EMBL/GenBank/DDBJ whole genome shotgun (WGS) entry which is preliminary data.</text>
</comment>
<organism evidence="1 2">
    <name type="scientific">Metabacillus litoralis</name>
    <dbReference type="NCBI Taxonomy" id="152268"/>
    <lineage>
        <taxon>Bacteria</taxon>
        <taxon>Bacillati</taxon>
        <taxon>Bacillota</taxon>
        <taxon>Bacilli</taxon>
        <taxon>Bacillales</taxon>
        <taxon>Bacillaceae</taxon>
        <taxon>Metabacillus</taxon>
    </lineage>
</organism>
<dbReference type="Pfam" id="PF13072">
    <property type="entry name" value="MciZ"/>
    <property type="match status" value="1"/>
</dbReference>
<keyword evidence="2" id="KW-1185">Reference proteome</keyword>
<dbReference type="OrthoDB" id="2990038at2"/>
<evidence type="ECO:0000313" key="1">
    <source>
        <dbReference type="EMBL" id="TXC93476.1"/>
    </source>
</evidence>
<dbReference type="Proteomes" id="UP000321363">
    <property type="component" value="Unassembled WGS sequence"/>
</dbReference>
<dbReference type="InterPro" id="IPR025177">
    <property type="entry name" value="MciZ"/>
</dbReference>
<dbReference type="AlphaFoldDB" id="A0A5C6W673"/>
<accession>A0A5C6W673</accession>
<protein>
    <submittedName>
        <fullName evidence="1">Z-ring formation inhibitor MciZ</fullName>
    </submittedName>
</protein>
<reference evidence="1 2" key="1">
    <citation type="journal article" date="2005" name="Int. J. Syst. Evol. Microbiol.">
        <title>Bacillus litoralis sp. nov., isolated from a tidal flat of the Yellow Sea in Korea.</title>
        <authorList>
            <person name="Yoon J.H."/>
            <person name="Oh T.K."/>
        </authorList>
    </citation>
    <scope>NUCLEOTIDE SEQUENCE [LARGE SCALE GENOMIC DNA]</scope>
    <source>
        <strain evidence="1 2">SW-211</strain>
    </source>
</reference>